<feature type="domain" description="Nucleoside phosphorylase" evidence="1">
    <location>
        <begin position="359"/>
        <end position="577"/>
    </location>
</feature>
<dbReference type="EMBL" id="JACHFW010000011">
    <property type="protein sequence ID" value="MBB5265373.1"/>
    <property type="molecule type" value="Genomic_DNA"/>
</dbReference>
<dbReference type="InterPro" id="IPR035994">
    <property type="entry name" value="Nucleoside_phosphorylase_sf"/>
</dbReference>
<sequence>METEVIYLHFLNRELYRETKLKSYNLDLSLCNALKIAYLFNYEPLYISIAFVWELYYDFPKTRNMLLKLLRANLLHPVSAFYTVDELLAFNQRIYREETLRYTMYFDKIPHQLERYNPEIIKTESTTIRLETDLKSWINTGMSDLFVQEEDRILLHQSGKKIKKTLERRDNKAITLSLFDGINLSIYNRKQLARNLSLVHIYTYMQHVNGDIITGINSLQFFDRLSKNFPLHDYGINCCIIEMCDRRVLNLKSISLLIEEERKLKSVKVLFIEEVRKIIGTLYKCLSDDVKYQSNIRNAICNRIKRASIKMPEKQGNISWQHLLSRIIMLDNCLKENDSEYLKNRMEEEKMIKTLLICTATDKETDVVLRKAKEYSLPINVLKLEESYLYHLGIMGSLDLFLAQTEMGTERMGSARDKIRDISRLLTPHYIISTGICYGLKPKDTETKDGNKIGDIVVANQLQMYETAKVKDIGNEIQYIPRGDKAAVSTELLDAFRIASHLYDKKINISFGLLLTGNLLVNSRRIVSELKKNFPEAINGDMEAAGIYSACHDKGIKWIAIKSISDWGYDKTDEHQNMARKNLYDFLFYVFENGIIY</sequence>
<protein>
    <submittedName>
        <fullName evidence="2">Nucleoside phosphorylase</fullName>
    </submittedName>
</protein>
<accession>A0A7W8M5M5</accession>
<dbReference type="Proteomes" id="UP000543642">
    <property type="component" value="Unassembled WGS sequence"/>
</dbReference>
<dbReference type="GO" id="GO:0005829">
    <property type="term" value="C:cytosol"/>
    <property type="evidence" value="ECO:0007669"/>
    <property type="project" value="TreeGrafter"/>
</dbReference>
<dbReference type="GO" id="GO:0019284">
    <property type="term" value="P:L-methionine salvage from S-adenosylmethionine"/>
    <property type="evidence" value="ECO:0007669"/>
    <property type="project" value="TreeGrafter"/>
</dbReference>
<evidence type="ECO:0000259" key="1">
    <source>
        <dbReference type="Pfam" id="PF01048"/>
    </source>
</evidence>
<dbReference type="Pfam" id="PF01048">
    <property type="entry name" value="PNP_UDP_1"/>
    <property type="match status" value="1"/>
</dbReference>
<dbReference type="GO" id="GO:0009116">
    <property type="term" value="P:nucleoside metabolic process"/>
    <property type="evidence" value="ECO:0007669"/>
    <property type="project" value="InterPro"/>
</dbReference>
<evidence type="ECO:0000313" key="2">
    <source>
        <dbReference type="EMBL" id="MBB5265373.1"/>
    </source>
</evidence>
<dbReference type="GO" id="GO:0008930">
    <property type="term" value="F:methylthioadenosine nucleosidase activity"/>
    <property type="evidence" value="ECO:0007669"/>
    <property type="project" value="TreeGrafter"/>
</dbReference>
<organism evidence="2 3">
    <name type="scientific">Catenibacillus scindens</name>
    <dbReference type="NCBI Taxonomy" id="673271"/>
    <lineage>
        <taxon>Bacteria</taxon>
        <taxon>Bacillati</taxon>
        <taxon>Bacillota</taxon>
        <taxon>Clostridia</taxon>
        <taxon>Lachnospirales</taxon>
        <taxon>Lachnospiraceae</taxon>
        <taxon>Catenibacillus</taxon>
    </lineage>
</organism>
<dbReference type="AlphaFoldDB" id="A0A7W8M5M5"/>
<dbReference type="Gene3D" id="3.40.50.1580">
    <property type="entry name" value="Nucleoside phosphorylase domain"/>
    <property type="match status" value="1"/>
</dbReference>
<dbReference type="PANTHER" id="PTHR46832:SF1">
    <property type="entry name" value="5'-METHYLTHIOADENOSINE_S-ADENOSYLHOMOCYSTEINE NUCLEOSIDASE"/>
    <property type="match status" value="1"/>
</dbReference>
<dbReference type="SUPFAM" id="SSF53167">
    <property type="entry name" value="Purine and uridine phosphorylases"/>
    <property type="match status" value="1"/>
</dbReference>
<dbReference type="PANTHER" id="PTHR46832">
    <property type="entry name" value="5'-METHYLTHIOADENOSINE/S-ADENOSYLHOMOCYSTEINE NUCLEOSIDASE"/>
    <property type="match status" value="1"/>
</dbReference>
<name>A0A7W8M5M5_9FIRM</name>
<proteinExistence type="predicted"/>
<keyword evidence="3" id="KW-1185">Reference proteome</keyword>
<reference evidence="2 3" key="1">
    <citation type="submission" date="2020-08" db="EMBL/GenBank/DDBJ databases">
        <title>Genomic Encyclopedia of Type Strains, Phase IV (KMG-IV): sequencing the most valuable type-strain genomes for metagenomic binning, comparative biology and taxonomic classification.</title>
        <authorList>
            <person name="Goeker M."/>
        </authorList>
    </citation>
    <scope>NUCLEOTIDE SEQUENCE [LARGE SCALE GENOMIC DNA]</scope>
    <source>
        <strain evidence="2 3">DSM 106146</strain>
    </source>
</reference>
<comment type="caution">
    <text evidence="2">The sequence shown here is derived from an EMBL/GenBank/DDBJ whole genome shotgun (WGS) entry which is preliminary data.</text>
</comment>
<dbReference type="RefSeq" id="WP_183775275.1">
    <property type="nucleotide sequence ID" value="NZ_JACHFW010000011.1"/>
</dbReference>
<dbReference type="InterPro" id="IPR000845">
    <property type="entry name" value="Nucleoside_phosphorylase_d"/>
</dbReference>
<evidence type="ECO:0000313" key="3">
    <source>
        <dbReference type="Proteomes" id="UP000543642"/>
    </source>
</evidence>
<gene>
    <name evidence="2" type="ORF">HNP82_002519</name>
</gene>
<dbReference type="GO" id="GO:0008782">
    <property type="term" value="F:adenosylhomocysteine nucleosidase activity"/>
    <property type="evidence" value="ECO:0007669"/>
    <property type="project" value="TreeGrafter"/>
</dbReference>